<feature type="compositionally biased region" description="Low complexity" evidence="1">
    <location>
        <begin position="96"/>
        <end position="109"/>
    </location>
</feature>
<proteinExistence type="predicted"/>
<feature type="compositionally biased region" description="Polar residues" evidence="1">
    <location>
        <begin position="85"/>
        <end position="95"/>
    </location>
</feature>
<dbReference type="EMBL" id="LNRQ01000003">
    <property type="protein sequence ID" value="KZN02895.1"/>
    <property type="molecule type" value="Genomic_DNA"/>
</dbReference>
<name>A0A161WVZ8_DAUCS</name>
<comment type="caution">
    <text evidence="2">The sequence shown here is derived from an EMBL/GenBank/DDBJ whole genome shotgun (WGS) entry which is preliminary data.</text>
</comment>
<reference evidence="2" key="1">
    <citation type="journal article" date="2016" name="Nat. Genet.">
        <title>A high-quality carrot genome assembly provides new insights into carotenoid accumulation and asterid genome evolution.</title>
        <authorList>
            <person name="Iorizzo M."/>
            <person name="Ellison S."/>
            <person name="Senalik D."/>
            <person name="Zeng P."/>
            <person name="Satapoomin P."/>
            <person name="Huang J."/>
            <person name="Bowman M."/>
            <person name="Iovene M."/>
            <person name="Sanseverino W."/>
            <person name="Cavagnaro P."/>
            <person name="Yildiz M."/>
            <person name="Macko-Podgorni A."/>
            <person name="Moranska E."/>
            <person name="Grzebelus E."/>
            <person name="Grzebelus D."/>
            <person name="Ashrafi H."/>
            <person name="Zheng Z."/>
            <person name="Cheng S."/>
            <person name="Spooner D."/>
            <person name="Van Deynze A."/>
            <person name="Simon P."/>
        </authorList>
    </citation>
    <scope>NUCLEOTIDE SEQUENCE [LARGE SCALE GENOMIC DNA]</scope>
    <source>
        <tissue evidence="2">Leaf</tissue>
    </source>
</reference>
<evidence type="ECO:0000256" key="1">
    <source>
        <dbReference type="SAM" id="MobiDB-lite"/>
    </source>
</evidence>
<dbReference type="AlphaFoldDB" id="A0A161WVZ8"/>
<sequence length="206" mass="22604">MYTLGSSYLCGKVKPEELGVVKEHPLPCTPAALTGLPPVSSQQLPPVGTPLDSGQHLHTSNSPLSLLFLFLHHRSVPLSRHRRLTNQPALASESSPPLRLPNTRTLPRLHPNWNSSPFDFQKGRRLYTDPPPSPLPTPTLHHPAPPNSSHQNPFTDYLQPVATSPPPPLIATPSHLQRTPNNPYNNPPPIKPTIATNNTLEIDIRA</sequence>
<accession>A0A161WVZ8</accession>
<feature type="region of interest" description="Disordered" evidence="1">
    <location>
        <begin position="82"/>
        <end position="206"/>
    </location>
</feature>
<organism evidence="2">
    <name type="scientific">Daucus carota subsp. sativus</name>
    <name type="common">Carrot</name>
    <dbReference type="NCBI Taxonomy" id="79200"/>
    <lineage>
        <taxon>Eukaryota</taxon>
        <taxon>Viridiplantae</taxon>
        <taxon>Streptophyta</taxon>
        <taxon>Embryophyta</taxon>
        <taxon>Tracheophyta</taxon>
        <taxon>Spermatophyta</taxon>
        <taxon>Magnoliopsida</taxon>
        <taxon>eudicotyledons</taxon>
        <taxon>Gunneridae</taxon>
        <taxon>Pentapetalae</taxon>
        <taxon>asterids</taxon>
        <taxon>campanulids</taxon>
        <taxon>Apiales</taxon>
        <taxon>Apiaceae</taxon>
        <taxon>Apioideae</taxon>
        <taxon>Scandiceae</taxon>
        <taxon>Daucinae</taxon>
        <taxon>Daucus</taxon>
        <taxon>Daucus sect. Daucus</taxon>
    </lineage>
</organism>
<evidence type="ECO:0000313" key="2">
    <source>
        <dbReference type="EMBL" id="KZN02895.1"/>
    </source>
</evidence>
<gene>
    <name evidence="2" type="ORF">DCAR_011651</name>
</gene>
<dbReference type="Gramene" id="KZN02895">
    <property type="protein sequence ID" value="KZN02895"/>
    <property type="gene ID" value="DCAR_011651"/>
</dbReference>
<protein>
    <submittedName>
        <fullName evidence="2">Uncharacterized protein</fullName>
    </submittedName>
</protein>